<sequence>MCATCPGTLVTASVRLENAGYRSGPGESNYPADLQAAEAKIAAQQGIEAPKAPLSRGTVRQ</sequence>
<dbReference type="Proteomes" id="UP000234341">
    <property type="component" value="Unassembled WGS sequence"/>
</dbReference>
<dbReference type="AlphaFoldDB" id="A0A2N5C2J2"/>
<comment type="caution">
    <text evidence="1">The sequence shown here is derived from an EMBL/GenBank/DDBJ whole genome shotgun (WGS) entry which is preliminary data.</text>
</comment>
<protein>
    <recommendedName>
        <fullName evidence="3">DUF4148 domain-containing protein</fullName>
    </recommendedName>
</protein>
<organism evidence="1 2">
    <name type="scientific">Cupriavidus pauculus</name>
    <dbReference type="NCBI Taxonomy" id="82633"/>
    <lineage>
        <taxon>Bacteria</taxon>
        <taxon>Pseudomonadati</taxon>
        <taxon>Pseudomonadota</taxon>
        <taxon>Betaproteobacteria</taxon>
        <taxon>Burkholderiales</taxon>
        <taxon>Burkholderiaceae</taxon>
        <taxon>Cupriavidus</taxon>
    </lineage>
</organism>
<name>A0A2N5C2J2_9BURK</name>
<proteinExistence type="predicted"/>
<evidence type="ECO:0000313" key="2">
    <source>
        <dbReference type="Proteomes" id="UP000234341"/>
    </source>
</evidence>
<evidence type="ECO:0000313" key="1">
    <source>
        <dbReference type="EMBL" id="PLP96437.1"/>
    </source>
</evidence>
<gene>
    <name evidence="1" type="ORF">CYJ10_32005</name>
</gene>
<evidence type="ECO:0008006" key="3">
    <source>
        <dbReference type="Google" id="ProtNLM"/>
    </source>
</evidence>
<dbReference type="EMBL" id="PJRP01000027">
    <property type="protein sequence ID" value="PLP96437.1"/>
    <property type="molecule type" value="Genomic_DNA"/>
</dbReference>
<reference evidence="1 2" key="1">
    <citation type="submission" date="2017-12" db="EMBL/GenBank/DDBJ databases">
        <title>Genome sequence of the active heterotrophic nitrifier-denitrifier, Cupriavidus pauculus UM1.</title>
        <authorList>
            <person name="Putonti C."/>
            <person name="Castignetti D."/>
        </authorList>
    </citation>
    <scope>NUCLEOTIDE SEQUENCE [LARGE SCALE GENOMIC DNA]</scope>
    <source>
        <strain evidence="1 2">UM1</strain>
    </source>
</reference>
<accession>A0A2N5C2J2</accession>